<evidence type="ECO:0000256" key="2">
    <source>
        <dbReference type="ARBA" id="ARBA00022692"/>
    </source>
</evidence>
<dbReference type="RefSeq" id="WP_116098800.1">
    <property type="nucleotide sequence ID" value="NZ_QNVU01000022.1"/>
</dbReference>
<feature type="transmembrane region" description="Helical" evidence="5">
    <location>
        <begin position="78"/>
        <end position="103"/>
    </location>
</feature>
<feature type="domain" description="RDD" evidence="6">
    <location>
        <begin position="73"/>
        <end position="142"/>
    </location>
</feature>
<gene>
    <name evidence="7" type="ORF">DRF68_11795</name>
</gene>
<evidence type="ECO:0000313" key="7">
    <source>
        <dbReference type="EMBL" id="REC48380.1"/>
    </source>
</evidence>
<evidence type="ECO:0000256" key="3">
    <source>
        <dbReference type="ARBA" id="ARBA00022989"/>
    </source>
</evidence>
<evidence type="ECO:0000259" key="6">
    <source>
        <dbReference type="Pfam" id="PF06271"/>
    </source>
</evidence>
<keyword evidence="4 5" id="KW-0472">Membrane</keyword>
<comment type="caution">
    <text evidence="7">The sequence shown here is derived from an EMBL/GenBank/DDBJ whole genome shotgun (WGS) entry which is preliminary data.</text>
</comment>
<evidence type="ECO:0000256" key="5">
    <source>
        <dbReference type="SAM" id="Phobius"/>
    </source>
</evidence>
<dbReference type="Pfam" id="PF06271">
    <property type="entry name" value="RDD"/>
    <property type="match status" value="1"/>
</dbReference>
<evidence type="ECO:0000256" key="1">
    <source>
        <dbReference type="ARBA" id="ARBA00004141"/>
    </source>
</evidence>
<organism evidence="7 8">
    <name type="scientific">Candidatus Chryseobacterium massiliense</name>
    <dbReference type="NCBI Taxonomy" id="204089"/>
    <lineage>
        <taxon>Bacteria</taxon>
        <taxon>Pseudomonadati</taxon>
        <taxon>Bacteroidota</taxon>
        <taxon>Flavobacteriia</taxon>
        <taxon>Flavobacteriales</taxon>
        <taxon>Weeksellaceae</taxon>
        <taxon>Chryseobacterium group</taxon>
        <taxon>Chryseobacterium</taxon>
    </lineage>
</organism>
<protein>
    <recommendedName>
        <fullName evidence="6">RDD domain-containing protein</fullName>
    </recommendedName>
</protein>
<sequence length="193" mass="23086">METHGKMKISELKENKTTRRATRNFDSEGRRIYEFFEYEISYDTTYEKNRRDRFCSKIIDMIPFTLLFVFILHKPLIVAVILSIPCAIVLGSVTEHFFGCTLGKKIFKIKVIDDYGNYPNILKSFARNLLCLANLFFFWINYEHPENESSNKSIRMDFHMHFNNEICKTYIVKEIKMEEIRKLLHNRFSINKK</sequence>
<dbReference type="AlphaFoldDB" id="A0A3D9B3Z2"/>
<keyword evidence="2 5" id="KW-0812">Transmembrane</keyword>
<accession>A0A3D9B3Z2</accession>
<reference evidence="7 8" key="1">
    <citation type="journal article" date="2004" name="Emerg. Infect. Dis.">
        <title>Amoebae-resisting bacteria isolated from human nasal swabs by amoebal coculture.</title>
        <authorList>
            <person name="Greub G."/>
            <person name="La Scola B."/>
            <person name="Raoult D."/>
        </authorList>
    </citation>
    <scope>NUCLEOTIDE SEQUENCE [LARGE SCALE GENOMIC DNA]</scope>
    <source>
        <strain evidence="7 8">CCUG 51329</strain>
    </source>
</reference>
<dbReference type="EMBL" id="QNVU01000022">
    <property type="protein sequence ID" value="REC48380.1"/>
    <property type="molecule type" value="Genomic_DNA"/>
</dbReference>
<dbReference type="GO" id="GO:0016020">
    <property type="term" value="C:membrane"/>
    <property type="evidence" value="ECO:0007669"/>
    <property type="project" value="UniProtKB-SubCell"/>
</dbReference>
<keyword evidence="3 5" id="KW-1133">Transmembrane helix</keyword>
<evidence type="ECO:0000256" key="4">
    <source>
        <dbReference type="ARBA" id="ARBA00023136"/>
    </source>
</evidence>
<dbReference type="Proteomes" id="UP000256924">
    <property type="component" value="Unassembled WGS sequence"/>
</dbReference>
<proteinExistence type="predicted"/>
<keyword evidence="8" id="KW-1185">Reference proteome</keyword>
<comment type="subcellular location">
    <subcellularLocation>
        <location evidence="1">Membrane</location>
        <topology evidence="1">Multi-pass membrane protein</topology>
    </subcellularLocation>
</comment>
<feature type="transmembrane region" description="Helical" evidence="5">
    <location>
        <begin position="54"/>
        <end position="72"/>
    </location>
</feature>
<dbReference type="InterPro" id="IPR010432">
    <property type="entry name" value="RDD"/>
</dbReference>
<name>A0A3D9B3Z2_9FLAO</name>
<evidence type="ECO:0000313" key="8">
    <source>
        <dbReference type="Proteomes" id="UP000256924"/>
    </source>
</evidence>